<organism evidence="6 7">
    <name type="scientific">Coemansia reversa (strain ATCC 12441 / NRRL 1564)</name>
    <dbReference type="NCBI Taxonomy" id="763665"/>
    <lineage>
        <taxon>Eukaryota</taxon>
        <taxon>Fungi</taxon>
        <taxon>Fungi incertae sedis</taxon>
        <taxon>Zoopagomycota</taxon>
        <taxon>Kickxellomycotina</taxon>
        <taxon>Kickxellomycetes</taxon>
        <taxon>Kickxellales</taxon>
        <taxon>Kickxellaceae</taxon>
        <taxon>Coemansia</taxon>
    </lineage>
</organism>
<evidence type="ECO:0000256" key="3">
    <source>
        <dbReference type="SAM" id="MobiDB-lite"/>
    </source>
</evidence>
<dbReference type="AlphaFoldDB" id="A0A2G5BA63"/>
<dbReference type="OrthoDB" id="5783963at2759"/>
<feature type="compositionally biased region" description="Basic and acidic residues" evidence="3">
    <location>
        <begin position="164"/>
        <end position="173"/>
    </location>
</feature>
<name>A0A2G5BA63_COERN</name>
<accession>A0A2G5BA63</accession>
<dbReference type="InterPro" id="IPR025160">
    <property type="entry name" value="AATF"/>
</dbReference>
<dbReference type="PANTHER" id="PTHR15565">
    <property type="entry name" value="AATF PROTEIN APOPTOSIS ANTAGONIZING TRANSCRIPTION FACTOR"/>
    <property type="match status" value="1"/>
</dbReference>
<dbReference type="PANTHER" id="PTHR15565:SF0">
    <property type="entry name" value="PROTEIN AATF"/>
    <property type="match status" value="1"/>
</dbReference>
<keyword evidence="7" id="KW-1185">Reference proteome</keyword>
<feature type="compositionally biased region" description="Acidic residues" evidence="3">
    <location>
        <begin position="107"/>
        <end position="132"/>
    </location>
</feature>
<dbReference type="InterPro" id="IPR039223">
    <property type="entry name" value="AATF/Bfr2"/>
</dbReference>
<dbReference type="EMBL" id="KZ303503">
    <property type="protein sequence ID" value="PIA15908.1"/>
    <property type="molecule type" value="Genomic_DNA"/>
</dbReference>
<dbReference type="Pfam" id="PF08164">
    <property type="entry name" value="TRAUB"/>
    <property type="match status" value="1"/>
</dbReference>
<dbReference type="STRING" id="763665.A0A2G5BA63"/>
<dbReference type="Pfam" id="PF13339">
    <property type="entry name" value="AATF-Che1"/>
    <property type="match status" value="1"/>
</dbReference>
<reference evidence="6 7" key="1">
    <citation type="journal article" date="2015" name="Genome Biol. Evol.">
        <title>Phylogenomic analyses indicate that early fungi evolved digesting cell walls of algal ancestors of land plants.</title>
        <authorList>
            <person name="Chang Y."/>
            <person name="Wang S."/>
            <person name="Sekimoto S."/>
            <person name="Aerts A.L."/>
            <person name="Choi C."/>
            <person name="Clum A."/>
            <person name="LaButti K.M."/>
            <person name="Lindquist E.A."/>
            <person name="Yee Ngan C."/>
            <person name="Ohm R.A."/>
            <person name="Salamov A.A."/>
            <person name="Grigoriev I.V."/>
            <person name="Spatafora J.W."/>
            <person name="Berbee M.L."/>
        </authorList>
    </citation>
    <scope>NUCLEOTIDE SEQUENCE [LARGE SCALE GENOMIC DNA]</scope>
    <source>
        <strain evidence="6 7">NRRL 1564</strain>
    </source>
</reference>
<feature type="region of interest" description="Disordered" evidence="3">
    <location>
        <begin position="1"/>
        <end position="173"/>
    </location>
</feature>
<evidence type="ECO:0000259" key="5">
    <source>
        <dbReference type="Pfam" id="PF13339"/>
    </source>
</evidence>
<proteinExistence type="inferred from homology"/>
<evidence type="ECO:0000256" key="2">
    <source>
        <dbReference type="ARBA" id="ARBA00013850"/>
    </source>
</evidence>
<dbReference type="GO" id="GO:0005730">
    <property type="term" value="C:nucleolus"/>
    <property type="evidence" value="ECO:0007669"/>
    <property type="project" value="TreeGrafter"/>
</dbReference>
<sequence length="561" mass="62076">MPKGTKRTKSLLEQIADISDPRPKDFDIENAGINDNAYLDQQQSGSEDEELSDEELKRNHYVNVGKSALRSQQGIGELGPKYTGSRISRKDLYEEEDMSEDNNTSSEGDESDTGSDAPEEESLSGSDVDADDDGHTTNESAGSDSNASDSDIESDEEGIDMTADEAKNSADSAKRIREEMKRLEEGEKALLSSITQTARSDVEKGQHVLNQTRMWEGSLDARIRVQKLVTAANQLPQLGMFEDLVEERFNAAVLSDGPGDNATQLESTRESVCSLLSSIIELRKTLIAQNPSVESVYNSANASQDSNKRKAVTGVDHDDTSAIWKELESLRAGFKPYRDQSLEKWGNKIQASMGTLALKKFKAVNQGIVHQVNQAMASSDRLIERTQLKRTEYKVIGKAETKHVPEPPSPAQVDAHLKDTDPEIFDDEDFYKQLLRELIESRMVDSNDPMGGLGVRWAAVSQRSDTKKRKVDTKASKGRKVRYHVLEKLQNFMPPVPAGTWHEDMVNELFSSLLGQRLPKSILDPESELHDPGTSKSATLTKSLVLSDEIDISGQGLRLFG</sequence>
<evidence type="ECO:0000259" key="4">
    <source>
        <dbReference type="Pfam" id="PF08164"/>
    </source>
</evidence>
<evidence type="ECO:0000256" key="1">
    <source>
        <dbReference type="ARBA" id="ARBA00008966"/>
    </source>
</evidence>
<feature type="domain" description="AATF leucine zipper-containing" evidence="5">
    <location>
        <begin position="201"/>
        <end position="348"/>
    </location>
</feature>
<evidence type="ECO:0000313" key="6">
    <source>
        <dbReference type="EMBL" id="PIA15908.1"/>
    </source>
</evidence>
<dbReference type="Proteomes" id="UP000242474">
    <property type="component" value="Unassembled WGS sequence"/>
</dbReference>
<gene>
    <name evidence="6" type="ORF">COEREDRAFT_81628</name>
</gene>
<dbReference type="GO" id="GO:0000462">
    <property type="term" value="P:maturation of SSU-rRNA from tricistronic rRNA transcript (SSU-rRNA, 5.8S rRNA, LSU-rRNA)"/>
    <property type="evidence" value="ECO:0007669"/>
    <property type="project" value="TreeGrafter"/>
</dbReference>
<comment type="similarity">
    <text evidence="1">Belongs to the AATF family.</text>
</comment>
<dbReference type="InterPro" id="IPR012617">
    <property type="entry name" value="AATF_C"/>
</dbReference>
<feature type="domain" description="Apoptosis-antagonizing transcription factor C-terminal" evidence="4">
    <location>
        <begin position="431"/>
        <end position="514"/>
    </location>
</feature>
<feature type="compositionally biased region" description="Acidic residues" evidence="3">
    <location>
        <begin position="150"/>
        <end position="163"/>
    </location>
</feature>
<protein>
    <recommendedName>
        <fullName evidence="2">Protein BFR2</fullName>
    </recommendedName>
</protein>
<feature type="compositionally biased region" description="Low complexity" evidence="3">
    <location>
        <begin position="140"/>
        <end position="149"/>
    </location>
</feature>
<evidence type="ECO:0000313" key="7">
    <source>
        <dbReference type="Proteomes" id="UP000242474"/>
    </source>
</evidence>